<accession>A0AAV5HL68</accession>
<evidence type="ECO:0000313" key="2">
    <source>
        <dbReference type="Proteomes" id="UP001054252"/>
    </source>
</evidence>
<dbReference type="EMBL" id="BPVZ01000003">
    <property type="protein sequence ID" value="GKU89528.1"/>
    <property type="molecule type" value="Genomic_DNA"/>
</dbReference>
<dbReference type="Proteomes" id="UP001054252">
    <property type="component" value="Unassembled WGS sequence"/>
</dbReference>
<keyword evidence="2" id="KW-1185">Reference proteome</keyword>
<evidence type="ECO:0000313" key="1">
    <source>
        <dbReference type="EMBL" id="GKU89528.1"/>
    </source>
</evidence>
<name>A0AAV5HL68_9ROSI</name>
<comment type="caution">
    <text evidence="1">The sequence shown here is derived from an EMBL/GenBank/DDBJ whole genome shotgun (WGS) entry which is preliminary data.</text>
</comment>
<proteinExistence type="predicted"/>
<sequence length="41" mass="4509">MPERYSGRQEDGSVRLRGSNPVTWPLLAKAVGLHCLSGKLE</sequence>
<dbReference type="AlphaFoldDB" id="A0AAV5HL68"/>
<gene>
    <name evidence="1" type="ORF">SLEP1_g3654</name>
</gene>
<protein>
    <submittedName>
        <fullName evidence="1">Uncharacterized protein</fullName>
    </submittedName>
</protein>
<organism evidence="1 2">
    <name type="scientific">Rubroshorea leprosula</name>
    <dbReference type="NCBI Taxonomy" id="152421"/>
    <lineage>
        <taxon>Eukaryota</taxon>
        <taxon>Viridiplantae</taxon>
        <taxon>Streptophyta</taxon>
        <taxon>Embryophyta</taxon>
        <taxon>Tracheophyta</taxon>
        <taxon>Spermatophyta</taxon>
        <taxon>Magnoliopsida</taxon>
        <taxon>eudicotyledons</taxon>
        <taxon>Gunneridae</taxon>
        <taxon>Pentapetalae</taxon>
        <taxon>rosids</taxon>
        <taxon>malvids</taxon>
        <taxon>Malvales</taxon>
        <taxon>Dipterocarpaceae</taxon>
        <taxon>Rubroshorea</taxon>
    </lineage>
</organism>
<reference evidence="1 2" key="1">
    <citation type="journal article" date="2021" name="Commun. Biol.">
        <title>The genome of Shorea leprosula (Dipterocarpaceae) highlights the ecological relevance of drought in aseasonal tropical rainforests.</title>
        <authorList>
            <person name="Ng K.K.S."/>
            <person name="Kobayashi M.J."/>
            <person name="Fawcett J.A."/>
            <person name="Hatakeyama M."/>
            <person name="Paape T."/>
            <person name="Ng C.H."/>
            <person name="Ang C.C."/>
            <person name="Tnah L.H."/>
            <person name="Lee C.T."/>
            <person name="Nishiyama T."/>
            <person name="Sese J."/>
            <person name="O'Brien M.J."/>
            <person name="Copetti D."/>
            <person name="Mohd Noor M.I."/>
            <person name="Ong R.C."/>
            <person name="Putra M."/>
            <person name="Sireger I.Z."/>
            <person name="Indrioko S."/>
            <person name="Kosugi Y."/>
            <person name="Izuno A."/>
            <person name="Isagi Y."/>
            <person name="Lee S.L."/>
            <person name="Shimizu K.K."/>
        </authorList>
    </citation>
    <scope>NUCLEOTIDE SEQUENCE [LARGE SCALE GENOMIC DNA]</scope>
    <source>
        <strain evidence="1">214</strain>
    </source>
</reference>